<dbReference type="InterPro" id="IPR036388">
    <property type="entry name" value="WH-like_DNA-bd_sf"/>
</dbReference>
<dbReference type="Gene3D" id="1.10.10.10">
    <property type="entry name" value="Winged helix-like DNA-binding domain superfamily/Winged helix DNA-binding domain"/>
    <property type="match status" value="1"/>
</dbReference>
<dbReference type="SUPFAM" id="SSF53850">
    <property type="entry name" value="Periplasmic binding protein-like II"/>
    <property type="match status" value="1"/>
</dbReference>
<dbReference type="RefSeq" id="WP_090091211.1">
    <property type="nucleotide sequence ID" value="NZ_FOMG01000012.1"/>
</dbReference>
<dbReference type="InterPro" id="IPR000847">
    <property type="entry name" value="LysR_HTH_N"/>
</dbReference>
<accession>A0A1I1MUA7</accession>
<dbReference type="Gene3D" id="3.40.190.290">
    <property type="match status" value="1"/>
</dbReference>
<evidence type="ECO:0000313" key="6">
    <source>
        <dbReference type="EMBL" id="SFC88725.1"/>
    </source>
</evidence>
<dbReference type="Pfam" id="PF00126">
    <property type="entry name" value="HTH_1"/>
    <property type="match status" value="1"/>
</dbReference>
<reference evidence="6 7" key="1">
    <citation type="submission" date="2016-10" db="EMBL/GenBank/DDBJ databases">
        <authorList>
            <person name="de Groot N.N."/>
        </authorList>
    </citation>
    <scope>NUCLEOTIDE SEQUENCE [LARGE SCALE GENOMIC DNA]</scope>
    <source>
        <strain evidence="6 7">DSM 12992</strain>
    </source>
</reference>
<dbReference type="PANTHER" id="PTHR30126">
    <property type="entry name" value="HTH-TYPE TRANSCRIPTIONAL REGULATOR"/>
    <property type="match status" value="1"/>
</dbReference>
<keyword evidence="3 6" id="KW-0238">DNA-binding</keyword>
<comment type="similarity">
    <text evidence="1">Belongs to the LysR transcriptional regulatory family.</text>
</comment>
<dbReference type="InterPro" id="IPR005119">
    <property type="entry name" value="LysR_subst-bd"/>
</dbReference>
<dbReference type="STRING" id="119641.SAMN05421842_11245"/>
<dbReference type="PROSITE" id="PS50931">
    <property type="entry name" value="HTH_LYSR"/>
    <property type="match status" value="1"/>
</dbReference>
<dbReference type="GO" id="GO:0000976">
    <property type="term" value="F:transcription cis-regulatory region binding"/>
    <property type="evidence" value="ECO:0007669"/>
    <property type="project" value="TreeGrafter"/>
</dbReference>
<evidence type="ECO:0000256" key="2">
    <source>
        <dbReference type="ARBA" id="ARBA00023015"/>
    </source>
</evidence>
<organism evidence="6 7">
    <name type="scientific">Clostridium uliginosum</name>
    <dbReference type="NCBI Taxonomy" id="119641"/>
    <lineage>
        <taxon>Bacteria</taxon>
        <taxon>Bacillati</taxon>
        <taxon>Bacillota</taxon>
        <taxon>Clostridia</taxon>
        <taxon>Eubacteriales</taxon>
        <taxon>Clostridiaceae</taxon>
        <taxon>Clostridium</taxon>
    </lineage>
</organism>
<dbReference type="SUPFAM" id="SSF46785">
    <property type="entry name" value="Winged helix' DNA-binding domain"/>
    <property type="match status" value="1"/>
</dbReference>
<dbReference type="AlphaFoldDB" id="A0A1I1MUA7"/>
<keyword evidence="7" id="KW-1185">Reference proteome</keyword>
<dbReference type="OrthoDB" id="119203at2"/>
<evidence type="ECO:0000313" key="7">
    <source>
        <dbReference type="Proteomes" id="UP000199263"/>
    </source>
</evidence>
<keyword evidence="4" id="KW-0804">Transcription</keyword>
<evidence type="ECO:0000259" key="5">
    <source>
        <dbReference type="PROSITE" id="PS50931"/>
    </source>
</evidence>
<evidence type="ECO:0000256" key="4">
    <source>
        <dbReference type="ARBA" id="ARBA00023163"/>
    </source>
</evidence>
<dbReference type="InterPro" id="IPR036390">
    <property type="entry name" value="WH_DNA-bd_sf"/>
</dbReference>
<name>A0A1I1MUA7_9CLOT</name>
<sequence>MNLHGLRLFYMVAKTGSVTLAAEQLRISQPSITSQIKKFERERGITLFLPQGRGIRLTEIGEQLAKEASLLFQLEDRMETLIKNYIQGKNGTLKIAGNYLSSNFLIPKWAACLKQRNENINIEITTMNTEDTVNSLISYQVDVAILGGGAVNYMDKIDVNKIMQDELWFVSAPNHKYANKKVSLSDIMVEPFIMREKGSYARVRLESICNTFGICLPKVVLEFNGLHETLMASMSGYGVNFCSSIAVKEFVDMKKLSRIYVEDINLKNEIVICTRKNENRGQLVNDFISIIENYN</sequence>
<dbReference type="Pfam" id="PF03466">
    <property type="entry name" value="LysR_substrate"/>
    <property type="match status" value="1"/>
</dbReference>
<gene>
    <name evidence="6" type="ORF">SAMN05421842_11245</name>
</gene>
<dbReference type="PANTHER" id="PTHR30126:SF40">
    <property type="entry name" value="HTH-TYPE TRANSCRIPTIONAL REGULATOR GLTR"/>
    <property type="match status" value="1"/>
</dbReference>
<dbReference type="Proteomes" id="UP000199263">
    <property type="component" value="Unassembled WGS sequence"/>
</dbReference>
<protein>
    <submittedName>
        <fullName evidence="6">DNA-binding transcriptional regulator, LysR family</fullName>
    </submittedName>
</protein>
<keyword evidence="2" id="KW-0805">Transcription regulation</keyword>
<feature type="domain" description="HTH lysR-type" evidence="5">
    <location>
        <begin position="1"/>
        <end position="58"/>
    </location>
</feature>
<dbReference type="GO" id="GO:0003700">
    <property type="term" value="F:DNA-binding transcription factor activity"/>
    <property type="evidence" value="ECO:0007669"/>
    <property type="project" value="InterPro"/>
</dbReference>
<proteinExistence type="inferred from homology"/>
<evidence type="ECO:0000256" key="1">
    <source>
        <dbReference type="ARBA" id="ARBA00009437"/>
    </source>
</evidence>
<evidence type="ECO:0000256" key="3">
    <source>
        <dbReference type="ARBA" id="ARBA00023125"/>
    </source>
</evidence>
<dbReference type="EMBL" id="FOMG01000012">
    <property type="protein sequence ID" value="SFC88725.1"/>
    <property type="molecule type" value="Genomic_DNA"/>
</dbReference>